<dbReference type="PANTHER" id="PTHR35604:SF2">
    <property type="entry name" value="TRANSPOSASE INSH FOR INSERTION SEQUENCE ELEMENT IS5A-RELATED"/>
    <property type="match status" value="1"/>
</dbReference>
<evidence type="ECO:0000313" key="2">
    <source>
        <dbReference type="EMBL" id="SIM79333.1"/>
    </source>
</evidence>
<feature type="domain" description="Transposase IS4-like" evidence="1">
    <location>
        <begin position="72"/>
        <end position="202"/>
    </location>
</feature>
<evidence type="ECO:0000259" key="1">
    <source>
        <dbReference type="Pfam" id="PF01609"/>
    </source>
</evidence>
<evidence type="ECO:0000313" key="3">
    <source>
        <dbReference type="Proteomes" id="UP000195607"/>
    </source>
</evidence>
<accession>A0A1N5W232</accession>
<dbReference type="InterPro" id="IPR002559">
    <property type="entry name" value="Transposase_11"/>
</dbReference>
<dbReference type="Proteomes" id="UP000195607">
    <property type="component" value="Chromosome I"/>
</dbReference>
<protein>
    <submittedName>
        <fullName evidence="2">IS5 family transposase</fullName>
    </submittedName>
</protein>
<dbReference type="GO" id="GO:0004803">
    <property type="term" value="F:transposase activity"/>
    <property type="evidence" value="ECO:0007669"/>
    <property type="project" value="InterPro"/>
</dbReference>
<dbReference type="GO" id="GO:0006313">
    <property type="term" value="P:DNA transposition"/>
    <property type="evidence" value="ECO:0007669"/>
    <property type="project" value="InterPro"/>
</dbReference>
<gene>
    <name evidence="2" type="ORF">CSP5_1627</name>
</gene>
<dbReference type="Pfam" id="PF01609">
    <property type="entry name" value="DDE_Tnp_1"/>
    <property type="match status" value="1"/>
</dbReference>
<dbReference type="PANTHER" id="PTHR35604">
    <property type="entry name" value="TRANSPOSASE INSH FOR INSERTION SEQUENCE ELEMENT IS5A-RELATED"/>
    <property type="match status" value="1"/>
</dbReference>
<proteinExistence type="predicted"/>
<organism evidence="2 3">
    <name type="scientific">Cuniculiplasma divulgatum</name>
    <dbReference type="NCBI Taxonomy" id="1673428"/>
    <lineage>
        <taxon>Archaea</taxon>
        <taxon>Methanobacteriati</taxon>
        <taxon>Thermoplasmatota</taxon>
        <taxon>Thermoplasmata</taxon>
        <taxon>Thermoplasmatales</taxon>
        <taxon>Cuniculiplasmataceae</taxon>
        <taxon>Cuniculiplasma</taxon>
    </lineage>
</organism>
<dbReference type="EMBL" id="LT671858">
    <property type="protein sequence ID" value="SIM79333.1"/>
    <property type="molecule type" value="Genomic_DNA"/>
</dbReference>
<sequence length="215" mass="25040">MKHACYCMGDLLDHAIKEKYNSMKINDPLIFVKNAIDWDAFTLICSLYHLDTYKSDDILLMVYKDGRSVHSQKKNSKTSFGYKGHTIVDNNIPVPVIRSYAVSTAKDHDTTIDLSKRGIIVYRDRGYFGHDPRGIDGTMDRSVRNHKLSIESIRRNLRISRKRSLVEYPYSVIKRVFHFAHVMITTVKRVRVKFMFACFAYNVQALKIINGWREL</sequence>
<dbReference type="AlphaFoldDB" id="A0A1N5W232"/>
<dbReference type="GO" id="GO:0003677">
    <property type="term" value="F:DNA binding"/>
    <property type="evidence" value="ECO:0007669"/>
    <property type="project" value="InterPro"/>
</dbReference>
<reference evidence="2 3" key="1">
    <citation type="submission" date="2016-04" db="EMBL/GenBank/DDBJ databases">
        <authorList>
            <person name="Evans L.H."/>
            <person name="Alamgir A."/>
            <person name="Owens N."/>
            <person name="Weber N.D."/>
            <person name="Virtaneva K."/>
            <person name="Barbian K."/>
            <person name="Babar A."/>
            <person name="Rosenke K."/>
        </authorList>
    </citation>
    <scope>NUCLEOTIDE SEQUENCE [LARGE SCALE GENOMIC DNA]</scope>
    <source>
        <strain evidence="3">S5(T) (JCM 30642 \VKM B-2941)</strain>
    </source>
</reference>
<name>A0A1N5W232_9ARCH</name>